<evidence type="ECO:0000313" key="2">
    <source>
        <dbReference type="Proteomes" id="UP000663881"/>
    </source>
</evidence>
<dbReference type="AlphaFoldDB" id="A0A820L0S2"/>
<feature type="non-terminal residue" evidence="1">
    <location>
        <position position="51"/>
    </location>
</feature>
<dbReference type="Proteomes" id="UP000663881">
    <property type="component" value="Unassembled WGS sequence"/>
</dbReference>
<name>A0A820L0S2_9BILA</name>
<proteinExistence type="predicted"/>
<feature type="non-terminal residue" evidence="1">
    <location>
        <position position="1"/>
    </location>
</feature>
<sequence>VTILEHDQSGFIFESNRGIRHTHNTEIVLTNEFLIPWSTIERLTSSNNSAS</sequence>
<organism evidence="1 2">
    <name type="scientific">Adineta steineri</name>
    <dbReference type="NCBI Taxonomy" id="433720"/>
    <lineage>
        <taxon>Eukaryota</taxon>
        <taxon>Metazoa</taxon>
        <taxon>Spiralia</taxon>
        <taxon>Gnathifera</taxon>
        <taxon>Rotifera</taxon>
        <taxon>Eurotatoria</taxon>
        <taxon>Bdelloidea</taxon>
        <taxon>Adinetida</taxon>
        <taxon>Adinetidae</taxon>
        <taxon>Adineta</taxon>
    </lineage>
</organism>
<accession>A0A820L0S2</accession>
<dbReference type="EMBL" id="CAJOAY010021773">
    <property type="protein sequence ID" value="CAF4351361.1"/>
    <property type="molecule type" value="Genomic_DNA"/>
</dbReference>
<protein>
    <submittedName>
        <fullName evidence="1">Uncharacterized protein</fullName>
    </submittedName>
</protein>
<comment type="caution">
    <text evidence="1">The sequence shown here is derived from an EMBL/GenBank/DDBJ whole genome shotgun (WGS) entry which is preliminary data.</text>
</comment>
<evidence type="ECO:0000313" key="1">
    <source>
        <dbReference type="EMBL" id="CAF4351361.1"/>
    </source>
</evidence>
<gene>
    <name evidence="1" type="ORF">OKA104_LOCUS48822</name>
</gene>
<reference evidence="1" key="1">
    <citation type="submission" date="2021-02" db="EMBL/GenBank/DDBJ databases">
        <authorList>
            <person name="Nowell W R."/>
        </authorList>
    </citation>
    <scope>NUCLEOTIDE SEQUENCE</scope>
</reference>